<evidence type="ECO:0000256" key="5">
    <source>
        <dbReference type="ARBA" id="ARBA00023329"/>
    </source>
</evidence>
<dbReference type="GO" id="GO:0008270">
    <property type="term" value="F:zinc ion binding"/>
    <property type="evidence" value="ECO:0007669"/>
    <property type="project" value="UniProtKB-KW"/>
</dbReference>
<dbReference type="OrthoDB" id="661148at2759"/>
<proteinExistence type="predicted"/>
<feature type="domain" description="Nbr1 FW" evidence="6">
    <location>
        <begin position="30"/>
        <end position="126"/>
    </location>
</feature>
<dbReference type="CDD" id="cd14947">
    <property type="entry name" value="NBR1_like"/>
    <property type="match status" value="1"/>
</dbReference>
<dbReference type="GO" id="GO:0031410">
    <property type="term" value="C:cytoplasmic vesicle"/>
    <property type="evidence" value="ECO:0007669"/>
    <property type="project" value="UniProtKB-KW"/>
</dbReference>
<organism evidence="7 8">
    <name type="scientific">Syncephalis pseudoplumigaleata</name>
    <dbReference type="NCBI Taxonomy" id="1712513"/>
    <lineage>
        <taxon>Eukaryota</taxon>
        <taxon>Fungi</taxon>
        <taxon>Fungi incertae sedis</taxon>
        <taxon>Zoopagomycota</taxon>
        <taxon>Zoopagomycotina</taxon>
        <taxon>Zoopagomycetes</taxon>
        <taxon>Zoopagales</taxon>
        <taxon>Piptocephalidaceae</taxon>
        <taxon>Syncephalis</taxon>
    </lineage>
</organism>
<evidence type="ECO:0000259" key="6">
    <source>
        <dbReference type="Pfam" id="PF16158"/>
    </source>
</evidence>
<keyword evidence="5" id="KW-0968">Cytoplasmic vesicle</keyword>
<feature type="non-terminal residue" evidence="7">
    <location>
        <position position="130"/>
    </location>
</feature>
<dbReference type="Pfam" id="PF16158">
    <property type="entry name" value="N_BRCA1_IG"/>
    <property type="match status" value="1"/>
</dbReference>
<name>A0A4P9YS47_9FUNG</name>
<evidence type="ECO:0000256" key="4">
    <source>
        <dbReference type="ARBA" id="ARBA00022833"/>
    </source>
</evidence>
<keyword evidence="8" id="KW-1185">Reference proteome</keyword>
<dbReference type="FunFam" id="2.60.40.10:FF:000199">
    <property type="entry name" value="next to BRCA1 gene 1 protein-like"/>
    <property type="match status" value="1"/>
</dbReference>
<gene>
    <name evidence="7" type="ORF">SYNPS1DRAFT_20011</name>
</gene>
<comment type="subcellular location">
    <subcellularLocation>
        <location evidence="1">Cytoplasmic vesicle</location>
        <location evidence="1">Autophagosome</location>
    </subcellularLocation>
</comment>
<evidence type="ECO:0000256" key="2">
    <source>
        <dbReference type="ARBA" id="ARBA00022723"/>
    </source>
</evidence>
<dbReference type="GO" id="GO:0005776">
    <property type="term" value="C:autophagosome"/>
    <property type="evidence" value="ECO:0007669"/>
    <property type="project" value="UniProtKB-SubCell"/>
</dbReference>
<evidence type="ECO:0000313" key="7">
    <source>
        <dbReference type="EMBL" id="RKP22478.1"/>
    </source>
</evidence>
<dbReference type="Gene3D" id="2.60.40.10">
    <property type="entry name" value="Immunoglobulins"/>
    <property type="match status" value="1"/>
</dbReference>
<dbReference type="PANTHER" id="PTHR20930:SF0">
    <property type="entry name" value="PROTEIN ILRUN"/>
    <property type="match status" value="1"/>
</dbReference>
<reference evidence="8" key="1">
    <citation type="journal article" date="2018" name="Nat. Microbiol.">
        <title>Leveraging single-cell genomics to expand the fungal tree of life.</title>
        <authorList>
            <person name="Ahrendt S.R."/>
            <person name="Quandt C.A."/>
            <person name="Ciobanu D."/>
            <person name="Clum A."/>
            <person name="Salamov A."/>
            <person name="Andreopoulos B."/>
            <person name="Cheng J.F."/>
            <person name="Woyke T."/>
            <person name="Pelin A."/>
            <person name="Henrissat B."/>
            <person name="Reynolds N.K."/>
            <person name="Benny G.L."/>
            <person name="Smith M.E."/>
            <person name="James T.Y."/>
            <person name="Grigoriev I.V."/>
        </authorList>
    </citation>
    <scope>NUCLEOTIDE SEQUENCE [LARGE SCALE GENOMIC DNA]</scope>
    <source>
        <strain evidence="8">Benny S71-1</strain>
    </source>
</reference>
<accession>A0A4P9YS47</accession>
<sequence length="130" mass="13765">MAISPSKETSVSPSTTARPYDADFINDASIDDGTIMAPGEKFVKSWTLANGGANAWPAGTRLIYVGGERMGATTGVDVAALACGEQTVVSVDMVAPEQPGLKNSYWRLVLPDGTRFGDHLWCEINVVTSD</sequence>
<keyword evidence="3" id="KW-0863">Zinc-finger</keyword>
<dbReference type="PANTHER" id="PTHR20930">
    <property type="entry name" value="OVARIAN CARCINOMA ANTIGEN CA125-RELATED"/>
    <property type="match status" value="1"/>
</dbReference>
<dbReference type="InterPro" id="IPR013783">
    <property type="entry name" value="Ig-like_fold"/>
</dbReference>
<keyword evidence="4" id="KW-0862">Zinc</keyword>
<evidence type="ECO:0000256" key="3">
    <source>
        <dbReference type="ARBA" id="ARBA00022771"/>
    </source>
</evidence>
<evidence type="ECO:0000313" key="8">
    <source>
        <dbReference type="Proteomes" id="UP000278143"/>
    </source>
</evidence>
<dbReference type="Proteomes" id="UP000278143">
    <property type="component" value="Unassembled WGS sequence"/>
</dbReference>
<protein>
    <recommendedName>
        <fullName evidence="6">Nbr1 FW domain-containing protein</fullName>
    </recommendedName>
</protein>
<dbReference type="EMBL" id="KZ992053">
    <property type="protein sequence ID" value="RKP22478.1"/>
    <property type="molecule type" value="Genomic_DNA"/>
</dbReference>
<dbReference type="InterPro" id="IPR032350">
    <property type="entry name" value="Nbr1_FW"/>
</dbReference>
<dbReference type="AlphaFoldDB" id="A0A4P9YS47"/>
<keyword evidence="2" id="KW-0479">Metal-binding</keyword>
<evidence type="ECO:0000256" key="1">
    <source>
        <dbReference type="ARBA" id="ARBA00004419"/>
    </source>
</evidence>